<dbReference type="PANTHER" id="PTHR33361:SF2">
    <property type="entry name" value="DUF885 DOMAIN-CONTAINING PROTEIN"/>
    <property type="match status" value="1"/>
</dbReference>
<organism evidence="1 2">
    <name type="scientific">Ornithinimicrobium faecis</name>
    <dbReference type="NCBI Taxonomy" id="2934158"/>
    <lineage>
        <taxon>Bacteria</taxon>
        <taxon>Bacillati</taxon>
        <taxon>Actinomycetota</taxon>
        <taxon>Actinomycetes</taxon>
        <taxon>Micrococcales</taxon>
        <taxon>Ornithinimicrobiaceae</taxon>
        <taxon>Ornithinimicrobium</taxon>
    </lineage>
</organism>
<dbReference type="InterPro" id="IPR010281">
    <property type="entry name" value="DUF885"/>
</dbReference>
<accession>A0ABY4YWS5</accession>
<evidence type="ECO:0000313" key="2">
    <source>
        <dbReference type="Proteomes" id="UP001056455"/>
    </source>
</evidence>
<dbReference type="Pfam" id="PF05960">
    <property type="entry name" value="DUF885"/>
    <property type="match status" value="1"/>
</dbReference>
<protein>
    <submittedName>
        <fullName evidence="1">DUF885 domain-containing protein</fullName>
    </submittedName>
</protein>
<reference evidence="1" key="1">
    <citation type="submission" date="2022-06" db="EMBL/GenBank/DDBJ databases">
        <title>Ornithinimicrobium HY1793.</title>
        <authorList>
            <person name="Huang Y."/>
        </authorList>
    </citation>
    <scope>NUCLEOTIDE SEQUENCE</scope>
    <source>
        <strain evidence="1">HY1793</strain>
    </source>
</reference>
<proteinExistence type="predicted"/>
<dbReference type="RefSeq" id="WP_252594495.1">
    <property type="nucleotide sequence ID" value="NZ_CP099489.1"/>
</dbReference>
<sequence>MTETTSRPQTDIDRIAEAHLEASIALSPMNATYMGVPGRTDELDDLSLEGYRAYVVLNQETLAQLDGAVPVDDVDKVTVAAMRERLSLEVEGLNRLLEGADPVELNVIACPVQSVRDIFDIMPKETEQDWGVITRRLRAVGPAFEQYAESLAHSAGHGSVPPRRQVERVAEQCADQAGDASTYGALVAEAQEQPAEVREDLAAAVEEAKGAFGRLGAYLSEQLLPQAPESDAAGVERYRLASRQFLGAEIDLEETYAWGLEEVARIDAMMLDTAQTIKEGSTVKEAIAVLDADPTYTLKGTDALREWMQEKADAVVDDLADSHFDVPEPVRRIECMIAPSQTGGVYYTGPSEDFSRPGRMWWSVPKGATEFTTWRELTTVYHEGVPGHHLQIGQTVYRAELLNRWRRLASWTSGHGEGWALYAEWLMADLGYMDDPGNRMGLLDGQALRATRVVIDIGVHCGFEAPQEVGGGEWTYDKAWEFLNNHTNMDEGSARFELDRYLGWPGQAPAYKIGERLWLQLRDQVREAEGDSFDLKAFHRRALDIGGVGLDTLRQAVLGEL</sequence>
<name>A0ABY4YWS5_9MICO</name>
<dbReference type="PANTHER" id="PTHR33361">
    <property type="entry name" value="GLR0591 PROTEIN"/>
    <property type="match status" value="1"/>
</dbReference>
<gene>
    <name evidence="1" type="ORF">NF556_05550</name>
</gene>
<dbReference type="EMBL" id="CP099489">
    <property type="protein sequence ID" value="USQ81111.1"/>
    <property type="molecule type" value="Genomic_DNA"/>
</dbReference>
<dbReference type="Proteomes" id="UP001056455">
    <property type="component" value="Chromosome"/>
</dbReference>
<evidence type="ECO:0000313" key="1">
    <source>
        <dbReference type="EMBL" id="USQ81111.1"/>
    </source>
</evidence>
<keyword evidence="2" id="KW-1185">Reference proteome</keyword>